<evidence type="ECO:0000256" key="2">
    <source>
        <dbReference type="ARBA" id="ARBA00009540"/>
    </source>
</evidence>
<keyword evidence="3" id="KW-0496">Mitochondrion</keyword>
<feature type="compositionally biased region" description="Basic and acidic residues" evidence="5">
    <location>
        <begin position="161"/>
        <end position="174"/>
    </location>
</feature>
<evidence type="ECO:0000256" key="4">
    <source>
        <dbReference type="ARBA" id="ARBA00040604"/>
    </source>
</evidence>
<feature type="region of interest" description="Disordered" evidence="5">
    <location>
        <begin position="106"/>
        <end position="181"/>
    </location>
</feature>
<feature type="domain" description="TLDc" evidence="6">
    <location>
        <begin position="310"/>
        <end position="493"/>
    </location>
</feature>
<dbReference type="PANTHER" id="PTHR23354">
    <property type="entry name" value="NUCLEOLAR PROTEIN 7/ESTROGEN RECEPTOR COACTIVATOR-RELATED"/>
    <property type="match status" value="1"/>
</dbReference>
<dbReference type="Pfam" id="PF07534">
    <property type="entry name" value="TLD"/>
    <property type="match status" value="1"/>
</dbReference>
<accession>A0AAD3CPM5</accession>
<evidence type="ECO:0000256" key="3">
    <source>
        <dbReference type="ARBA" id="ARBA00023128"/>
    </source>
</evidence>
<dbReference type="PROSITE" id="PS51886">
    <property type="entry name" value="TLDC"/>
    <property type="match status" value="1"/>
</dbReference>
<keyword evidence="8" id="KW-1185">Reference proteome</keyword>
<dbReference type="AlphaFoldDB" id="A0AAD3CPM5"/>
<feature type="compositionally biased region" description="Low complexity" evidence="5">
    <location>
        <begin position="40"/>
        <end position="53"/>
    </location>
</feature>
<gene>
    <name evidence="7" type="ORF">CTEN210_05247</name>
</gene>
<feature type="compositionally biased region" description="Polar residues" evidence="5">
    <location>
        <begin position="131"/>
        <end position="141"/>
    </location>
</feature>
<evidence type="ECO:0000256" key="1">
    <source>
        <dbReference type="ARBA" id="ARBA00004173"/>
    </source>
</evidence>
<comment type="similarity">
    <text evidence="2">Belongs to the OXR1 family.</text>
</comment>
<comment type="subcellular location">
    <subcellularLocation>
        <location evidence="1">Mitochondrion</location>
    </subcellularLocation>
</comment>
<comment type="caution">
    <text evidence="7">The sequence shown here is derived from an EMBL/GenBank/DDBJ whole genome shotgun (WGS) entry which is preliminary data.</text>
</comment>
<sequence length="531" mass="59348">MESSERIDNSPTFNINQNIVNPNREKNKLLKYTNGQRIKSSSSVGSVTPSPTGRALLSPHHQILPQLALPKSSSDDTPTSSNLSKLVHKQNLSANNHTLFDIISQPSEGSQTDIGGDESFVNETDRISKNDLPSTFETEQSVNDDDSLLLPIKNTESSDSSSKEHRQNLEHNESTESQEDTNFPCIHVPQIIRDTFLKGDRKRLLQNSIDTIEVDEDVYKKAARQINLEKDSSEKKSTKDGMARLLEIAEGDVGLALFIPINWTAFEEQQIDTNDSQHSAPCLSFSSSNDDSDNDLFVEEEENIELNPPILSAKQMKYIQRKGLPASVSLMTWHRIYSLQRDGDCFKTMFQKVSKYQHSMIVIKTEMGDILGGYADSSWANQGRSQFFGGGMAFLFASNPQLGEKELEEIERRKGRRPDIFFYRWSGENDYSQILDYDSGKVGMGGGNSFGFFVQDDFQFGTSGRCDTFMNPCLVSSSGGEFHVIDLEVYVFTSMSDRLFNASSRTSSFASVNSMMSSSVHSTKSMSSLLI</sequence>
<dbReference type="PANTHER" id="PTHR23354:SF62">
    <property type="entry name" value="MUSTARD, ISOFORM V"/>
    <property type="match status" value="1"/>
</dbReference>
<evidence type="ECO:0000313" key="8">
    <source>
        <dbReference type="Proteomes" id="UP001054902"/>
    </source>
</evidence>
<dbReference type="SMART" id="SM00584">
    <property type="entry name" value="TLDc"/>
    <property type="match status" value="1"/>
</dbReference>
<dbReference type="GO" id="GO:0005739">
    <property type="term" value="C:mitochondrion"/>
    <property type="evidence" value="ECO:0007669"/>
    <property type="project" value="UniProtKB-SubCell"/>
</dbReference>
<dbReference type="InterPro" id="IPR006571">
    <property type="entry name" value="TLDc_dom"/>
</dbReference>
<proteinExistence type="inferred from homology"/>
<reference evidence="7 8" key="1">
    <citation type="journal article" date="2021" name="Sci. Rep.">
        <title>The genome of the diatom Chaetoceros tenuissimus carries an ancient integrated fragment of an extant virus.</title>
        <authorList>
            <person name="Hongo Y."/>
            <person name="Kimura K."/>
            <person name="Takaki Y."/>
            <person name="Yoshida Y."/>
            <person name="Baba S."/>
            <person name="Kobayashi G."/>
            <person name="Nagasaki K."/>
            <person name="Hano T."/>
            <person name="Tomaru Y."/>
        </authorList>
    </citation>
    <scope>NUCLEOTIDE SEQUENCE [LARGE SCALE GENOMIC DNA]</scope>
    <source>
        <strain evidence="7 8">NIES-3715</strain>
    </source>
</reference>
<name>A0AAD3CPM5_9STRA</name>
<dbReference type="EMBL" id="BLLK01000029">
    <property type="protein sequence ID" value="GFH48771.1"/>
    <property type="molecule type" value="Genomic_DNA"/>
</dbReference>
<dbReference type="Proteomes" id="UP001054902">
    <property type="component" value="Unassembled WGS sequence"/>
</dbReference>
<protein>
    <recommendedName>
        <fullName evidence="4">Oxidation resistance protein 1</fullName>
    </recommendedName>
</protein>
<evidence type="ECO:0000313" key="7">
    <source>
        <dbReference type="EMBL" id="GFH48771.1"/>
    </source>
</evidence>
<feature type="region of interest" description="Disordered" evidence="5">
    <location>
        <begin position="37"/>
        <end position="56"/>
    </location>
</feature>
<organism evidence="7 8">
    <name type="scientific">Chaetoceros tenuissimus</name>
    <dbReference type="NCBI Taxonomy" id="426638"/>
    <lineage>
        <taxon>Eukaryota</taxon>
        <taxon>Sar</taxon>
        <taxon>Stramenopiles</taxon>
        <taxon>Ochrophyta</taxon>
        <taxon>Bacillariophyta</taxon>
        <taxon>Coscinodiscophyceae</taxon>
        <taxon>Chaetocerotophycidae</taxon>
        <taxon>Chaetocerotales</taxon>
        <taxon>Chaetocerotaceae</taxon>
        <taxon>Chaetoceros</taxon>
    </lineage>
</organism>
<evidence type="ECO:0000259" key="6">
    <source>
        <dbReference type="PROSITE" id="PS51886"/>
    </source>
</evidence>
<evidence type="ECO:0000256" key="5">
    <source>
        <dbReference type="SAM" id="MobiDB-lite"/>
    </source>
</evidence>